<protein>
    <submittedName>
        <fullName evidence="3">HNH endonuclease</fullName>
    </submittedName>
</protein>
<sequence>MTLWKQTQYVNYEVSSNGEVRNTKTGNYLTQSYSKSNGYYKVTLTVYEDGKSKSYPIETHRLVAETFLSKPQTNKRLVVDHIYSDKRDNNISNLQWITYSENSCKAVRKKQNEPRLTPVQKDEVKALYTGGMSCINITLFMNEKYNRSTHRQTYTKVAKDN</sequence>
<dbReference type="Gene3D" id="3.90.75.20">
    <property type="match status" value="1"/>
</dbReference>
<evidence type="ECO:0000259" key="2">
    <source>
        <dbReference type="Pfam" id="PF13392"/>
    </source>
</evidence>
<feature type="domain" description="NUMOD4" evidence="1">
    <location>
        <begin position="11"/>
        <end position="45"/>
    </location>
</feature>
<evidence type="ECO:0000259" key="1">
    <source>
        <dbReference type="Pfam" id="PF07463"/>
    </source>
</evidence>
<comment type="caution">
    <text evidence="3">The sequence shown here is derived from an EMBL/GenBank/DDBJ whole genome shotgun (WGS) entry which is preliminary data.</text>
</comment>
<dbReference type="RefSeq" id="WP_113857422.1">
    <property type="nucleotide sequence ID" value="NZ_QNRL01000002.1"/>
</dbReference>
<dbReference type="InterPro" id="IPR010902">
    <property type="entry name" value="NUMOD4"/>
</dbReference>
<keyword evidence="3" id="KW-0255">Endonuclease</keyword>
<dbReference type="SUPFAM" id="SSF54060">
    <property type="entry name" value="His-Me finger endonucleases"/>
    <property type="match status" value="1"/>
</dbReference>
<dbReference type="Proteomes" id="UP000253201">
    <property type="component" value="Unassembled WGS sequence"/>
</dbReference>
<proteinExistence type="predicted"/>
<keyword evidence="4" id="KW-1185">Reference proteome</keyword>
<accession>A0ABX9G4F5</accession>
<dbReference type="GO" id="GO:0004519">
    <property type="term" value="F:endonuclease activity"/>
    <property type="evidence" value="ECO:0007669"/>
    <property type="project" value="UniProtKB-KW"/>
</dbReference>
<keyword evidence="3" id="KW-0540">Nuclease</keyword>
<dbReference type="EMBL" id="QNRL01000002">
    <property type="protein sequence ID" value="RBP13452.1"/>
    <property type="molecule type" value="Genomic_DNA"/>
</dbReference>
<evidence type="ECO:0000313" key="4">
    <source>
        <dbReference type="Proteomes" id="UP000253201"/>
    </source>
</evidence>
<dbReference type="Pfam" id="PF07463">
    <property type="entry name" value="NUMOD4"/>
    <property type="match status" value="1"/>
</dbReference>
<dbReference type="InterPro" id="IPR044925">
    <property type="entry name" value="His-Me_finger_sf"/>
</dbReference>
<name>A0ABX9G4F5_9ENTR</name>
<organism evidence="3 4">
    <name type="scientific">Pseudocitrobacter faecalis</name>
    <dbReference type="NCBI Taxonomy" id="1398493"/>
    <lineage>
        <taxon>Bacteria</taxon>
        <taxon>Pseudomonadati</taxon>
        <taxon>Pseudomonadota</taxon>
        <taxon>Gammaproteobacteria</taxon>
        <taxon>Enterobacterales</taxon>
        <taxon>Enterobacteriaceae</taxon>
        <taxon>Pseudocitrobacter</taxon>
    </lineage>
</organism>
<feature type="domain" description="HNH nuclease" evidence="2">
    <location>
        <begin position="59"/>
        <end position="103"/>
    </location>
</feature>
<evidence type="ECO:0000313" key="3">
    <source>
        <dbReference type="EMBL" id="RBP13452.1"/>
    </source>
</evidence>
<dbReference type="InterPro" id="IPR003615">
    <property type="entry name" value="HNH_nuc"/>
</dbReference>
<dbReference type="CDD" id="cd00085">
    <property type="entry name" value="HNHc"/>
    <property type="match status" value="1"/>
</dbReference>
<dbReference type="Pfam" id="PF13392">
    <property type="entry name" value="HNH_3"/>
    <property type="match status" value="1"/>
</dbReference>
<gene>
    <name evidence="3" type="ORF">DFQ50_102185</name>
</gene>
<keyword evidence="3" id="KW-0378">Hydrolase</keyword>
<reference evidence="3 4" key="1">
    <citation type="submission" date="2018-06" db="EMBL/GenBank/DDBJ databases">
        <title>Genomic Encyclopedia of Type Strains, Phase IV (KMG-IV): sequencing the most valuable type-strain genomes for metagenomic binning, comparative biology and taxonomic classification.</title>
        <authorList>
            <person name="Goeker M."/>
        </authorList>
    </citation>
    <scope>NUCLEOTIDE SEQUENCE [LARGE SCALE GENOMIC DNA]</scope>
    <source>
        <strain evidence="3 4">DSM 27453</strain>
    </source>
</reference>